<gene>
    <name evidence="3" type="ORF">B0O44_10881</name>
</gene>
<dbReference type="OrthoDB" id="395856at2"/>
<feature type="chain" id="PRO_5016237537" evidence="2">
    <location>
        <begin position="21"/>
        <end position="258"/>
    </location>
</feature>
<dbReference type="GO" id="GO:0009279">
    <property type="term" value="C:cell outer membrane"/>
    <property type="evidence" value="ECO:0007669"/>
    <property type="project" value="InterPro"/>
</dbReference>
<accession>A0A318U872</accession>
<dbReference type="Proteomes" id="UP000248198">
    <property type="component" value="Unassembled WGS sequence"/>
</dbReference>
<evidence type="ECO:0000313" key="3">
    <source>
        <dbReference type="EMBL" id="PYF70655.1"/>
    </source>
</evidence>
<dbReference type="PANTHER" id="PTHR31284">
    <property type="entry name" value="ACID PHOSPHATASE-LIKE PROTEIN"/>
    <property type="match status" value="1"/>
</dbReference>
<evidence type="ECO:0000313" key="4">
    <source>
        <dbReference type="Proteomes" id="UP000248198"/>
    </source>
</evidence>
<dbReference type="EMBL" id="QKLU01000008">
    <property type="protein sequence ID" value="PYF70655.1"/>
    <property type="molecule type" value="Genomic_DNA"/>
</dbReference>
<proteinExistence type="predicted"/>
<dbReference type="InterPro" id="IPR036412">
    <property type="entry name" value="HAD-like_sf"/>
</dbReference>
<sequence length="258" mass="29405">MKNLFVFTLVSFLFPLGLMAQKSSGAQDYTTAVLWEQHSGEYRALAFQAYNFARLSLLEQLKTADSSKPNCVVVDIDETVLDNSPFQGTEINKGQSYNAADWAKWTSMGVADTVPGALGFLKFAASNNVEVFYITNRETSEHDGTLQNLQKHGFPYADEAHLVLKSGTSDKEPRRLVVREKYNILLLCGDNLSDFSNVFYRENKNTKEQVDLHQKWFGTKYIVLPNPMYGDWEKPLYKGKDLKEADRSRQRQEALKTY</sequence>
<evidence type="ECO:0000256" key="1">
    <source>
        <dbReference type="ARBA" id="ARBA00022729"/>
    </source>
</evidence>
<dbReference type="PANTHER" id="PTHR31284:SF10">
    <property type="entry name" value="ACID PHOSPHATASE-LIKE PROTEIN"/>
    <property type="match status" value="1"/>
</dbReference>
<keyword evidence="4" id="KW-1185">Reference proteome</keyword>
<dbReference type="AlphaFoldDB" id="A0A318U872"/>
<evidence type="ECO:0000256" key="2">
    <source>
        <dbReference type="SAM" id="SignalP"/>
    </source>
</evidence>
<protein>
    <submittedName>
        <fullName evidence="3">5'-nucleotidase (Lipoprotein e(P4) family)</fullName>
    </submittedName>
</protein>
<keyword evidence="3" id="KW-0449">Lipoprotein</keyword>
<comment type="caution">
    <text evidence="3">The sequence shown here is derived from an EMBL/GenBank/DDBJ whole genome shotgun (WGS) entry which is preliminary data.</text>
</comment>
<dbReference type="InterPro" id="IPR023214">
    <property type="entry name" value="HAD_sf"/>
</dbReference>
<keyword evidence="1 2" id="KW-0732">Signal</keyword>
<name>A0A318U872_9SPHI</name>
<dbReference type="InterPro" id="IPR005519">
    <property type="entry name" value="Acid_phosphat_B-like"/>
</dbReference>
<dbReference type="RefSeq" id="WP_110833875.1">
    <property type="nucleotide sequence ID" value="NZ_QKLU01000008.1"/>
</dbReference>
<dbReference type="InterPro" id="IPR006423">
    <property type="entry name" value="Lipo_e_P4"/>
</dbReference>
<dbReference type="PIRSF" id="PIRSF019271">
    <property type="entry name" value="Acid_Ptase_C"/>
    <property type="match status" value="1"/>
</dbReference>
<dbReference type="SFLD" id="SFLDS00003">
    <property type="entry name" value="Haloacid_Dehalogenase"/>
    <property type="match status" value="1"/>
</dbReference>
<dbReference type="CDD" id="cd07534">
    <property type="entry name" value="HAD_CAP"/>
    <property type="match status" value="1"/>
</dbReference>
<dbReference type="SFLD" id="SFLDG01125">
    <property type="entry name" value="C1.1:_Acid_Phosphatase_Like"/>
    <property type="match status" value="1"/>
</dbReference>
<feature type="signal peptide" evidence="2">
    <location>
        <begin position="1"/>
        <end position="20"/>
    </location>
</feature>
<dbReference type="Pfam" id="PF03767">
    <property type="entry name" value="Acid_phosphat_B"/>
    <property type="match status" value="1"/>
</dbReference>
<reference evidence="3 4" key="1">
    <citation type="submission" date="2018-06" db="EMBL/GenBank/DDBJ databases">
        <title>Genomic Encyclopedia of Archaeal and Bacterial Type Strains, Phase II (KMG-II): from individual species to whole genera.</title>
        <authorList>
            <person name="Goeker M."/>
        </authorList>
    </citation>
    <scope>NUCLEOTIDE SEQUENCE [LARGE SCALE GENOMIC DNA]</scope>
    <source>
        <strain evidence="3 4">DSM 27372</strain>
    </source>
</reference>
<organism evidence="3 4">
    <name type="scientific">Pedobacter nutrimenti</name>
    <dbReference type="NCBI Taxonomy" id="1241337"/>
    <lineage>
        <taxon>Bacteria</taxon>
        <taxon>Pseudomonadati</taxon>
        <taxon>Bacteroidota</taxon>
        <taxon>Sphingobacteriia</taxon>
        <taxon>Sphingobacteriales</taxon>
        <taxon>Sphingobacteriaceae</taxon>
        <taxon>Pedobacter</taxon>
    </lineage>
</organism>
<dbReference type="NCBIfam" id="TIGR01533">
    <property type="entry name" value="lipo_e_P4"/>
    <property type="match status" value="1"/>
</dbReference>
<dbReference type="Gene3D" id="3.40.50.1000">
    <property type="entry name" value="HAD superfamily/HAD-like"/>
    <property type="match status" value="1"/>
</dbReference>
<dbReference type="SUPFAM" id="SSF56784">
    <property type="entry name" value="HAD-like"/>
    <property type="match status" value="1"/>
</dbReference>